<name>A0ABR6ER03_9SPHI</name>
<dbReference type="EMBL" id="WNXC01000001">
    <property type="protein sequence ID" value="MBB2147675.1"/>
    <property type="molecule type" value="Genomic_DNA"/>
</dbReference>
<dbReference type="Proteomes" id="UP000636110">
    <property type="component" value="Unassembled WGS sequence"/>
</dbReference>
<protein>
    <submittedName>
        <fullName evidence="1">Uncharacterized protein</fullName>
    </submittedName>
</protein>
<accession>A0ABR6ER03</accession>
<comment type="caution">
    <text evidence="1">The sequence shown here is derived from an EMBL/GenBank/DDBJ whole genome shotgun (WGS) entry which is preliminary data.</text>
</comment>
<reference evidence="1 2" key="1">
    <citation type="submission" date="2019-11" db="EMBL/GenBank/DDBJ databases">
        <title>Description of Pedobacter sp. LMG 31462T.</title>
        <authorList>
            <person name="Carlier A."/>
            <person name="Qi S."/>
            <person name="Vandamme P."/>
        </authorList>
    </citation>
    <scope>NUCLEOTIDE SEQUENCE [LARGE SCALE GENOMIC DNA]</scope>
    <source>
        <strain evidence="1 2">LMG 31462</strain>
    </source>
</reference>
<organism evidence="1 2">
    <name type="scientific">Pedobacter gandavensis</name>
    <dbReference type="NCBI Taxonomy" id="2679963"/>
    <lineage>
        <taxon>Bacteria</taxon>
        <taxon>Pseudomonadati</taxon>
        <taxon>Bacteroidota</taxon>
        <taxon>Sphingobacteriia</taxon>
        <taxon>Sphingobacteriales</taxon>
        <taxon>Sphingobacteriaceae</taxon>
        <taxon>Pedobacter</taxon>
    </lineage>
</organism>
<gene>
    <name evidence="1" type="ORF">GM920_02005</name>
</gene>
<evidence type="ECO:0000313" key="1">
    <source>
        <dbReference type="EMBL" id="MBB2147675.1"/>
    </source>
</evidence>
<sequence length="65" mass="7634">MNHILEQPIMFKNLEIANLSIGDKLINLGEVLEISEYEDYYSLVIARRGQRQVWTFGKEEEVYVS</sequence>
<proteinExistence type="predicted"/>
<keyword evidence="2" id="KW-1185">Reference proteome</keyword>
<evidence type="ECO:0000313" key="2">
    <source>
        <dbReference type="Proteomes" id="UP000636110"/>
    </source>
</evidence>